<dbReference type="PRINTS" id="PR00625">
    <property type="entry name" value="JDOMAIN"/>
</dbReference>
<dbReference type="CDD" id="cd06257">
    <property type="entry name" value="DnaJ"/>
    <property type="match status" value="1"/>
</dbReference>
<proteinExistence type="predicted"/>
<sequence>MPSLYEDLSVERNADPQEIRRAYLKLSKTEHPDKGGNPERFKVIQNAYEVLSDEKKRAIYDQTGQIQSEEMQGGQPGGMPFGFPFDIGAMFGGFPFGGGGSQMQKRPKGKKAPPKIHEINLTFYDLFYGKMIQLKFAKQRFCEKCKGDGSDTVQTCNECNGSGTVERHMMIGPGMHAVSRGPCNSCSGSGKRASGICSKCRGAKFSNHEKILKIDIEPGMKPGETMVFQNECSDHSDYEEAGDVHIVLREADEPSSFTRIGDDLTITVNISLKDCLLGCQRVLEGHPAHPKGVIVNIPPGTIRGDTVVIDGEGMPCRGTPRRGNLQLIISMEVTASEKEHLRTAAKNLSTIWGAP</sequence>
<dbReference type="AlphaFoldDB" id="A0A6C0K4S1"/>
<evidence type="ECO:0008006" key="8">
    <source>
        <dbReference type="Google" id="ProtNLM"/>
    </source>
</evidence>
<dbReference type="Pfam" id="PF01556">
    <property type="entry name" value="DnaJ_C"/>
    <property type="match status" value="1"/>
</dbReference>
<dbReference type="InterPro" id="IPR036410">
    <property type="entry name" value="HSP_DnaJ_Cys-rich_dom_sf"/>
</dbReference>
<evidence type="ECO:0000256" key="2">
    <source>
        <dbReference type="ARBA" id="ARBA00022737"/>
    </source>
</evidence>
<evidence type="ECO:0000259" key="5">
    <source>
        <dbReference type="PROSITE" id="PS50076"/>
    </source>
</evidence>
<feature type="domain" description="J" evidence="5">
    <location>
        <begin position="3"/>
        <end position="64"/>
    </location>
</feature>
<dbReference type="PROSITE" id="PS50076">
    <property type="entry name" value="DNAJ_2"/>
    <property type="match status" value="1"/>
</dbReference>
<dbReference type="GO" id="GO:0030544">
    <property type="term" value="F:Hsp70 protein binding"/>
    <property type="evidence" value="ECO:0007669"/>
    <property type="project" value="InterPro"/>
</dbReference>
<name>A0A6C0K4S1_9ZZZZ</name>
<evidence type="ECO:0000256" key="1">
    <source>
        <dbReference type="ARBA" id="ARBA00022723"/>
    </source>
</evidence>
<dbReference type="SUPFAM" id="SSF49493">
    <property type="entry name" value="HSP40/DnaJ peptide-binding domain"/>
    <property type="match status" value="2"/>
</dbReference>
<protein>
    <recommendedName>
        <fullName evidence="8">J domain-containing protein</fullName>
    </recommendedName>
</protein>
<dbReference type="InterPro" id="IPR018253">
    <property type="entry name" value="DnaJ_domain_CS"/>
</dbReference>
<dbReference type="GO" id="GO:0008270">
    <property type="term" value="F:zinc ion binding"/>
    <property type="evidence" value="ECO:0007669"/>
    <property type="project" value="UniProtKB-KW"/>
</dbReference>
<keyword evidence="1" id="KW-0479">Metal-binding</keyword>
<dbReference type="PROSITE" id="PS51188">
    <property type="entry name" value="ZF_CR"/>
    <property type="match status" value="1"/>
</dbReference>
<dbReference type="InterPro" id="IPR001305">
    <property type="entry name" value="HSP_DnaJ_Cys-rich_dom"/>
</dbReference>
<evidence type="ECO:0000313" key="7">
    <source>
        <dbReference type="EMBL" id="QHU12719.1"/>
    </source>
</evidence>
<dbReference type="CDD" id="cd10747">
    <property type="entry name" value="DnaJ_C"/>
    <property type="match status" value="1"/>
</dbReference>
<dbReference type="Gene3D" id="2.10.230.10">
    <property type="entry name" value="Heat shock protein DnaJ, cysteine-rich domain"/>
    <property type="match status" value="1"/>
</dbReference>
<dbReference type="GO" id="GO:0006457">
    <property type="term" value="P:protein folding"/>
    <property type="evidence" value="ECO:0007669"/>
    <property type="project" value="InterPro"/>
</dbReference>
<dbReference type="SMART" id="SM00271">
    <property type="entry name" value="DnaJ"/>
    <property type="match status" value="1"/>
</dbReference>
<dbReference type="Gene3D" id="1.10.287.110">
    <property type="entry name" value="DnaJ domain"/>
    <property type="match status" value="1"/>
</dbReference>
<dbReference type="InterPro" id="IPR036869">
    <property type="entry name" value="J_dom_sf"/>
</dbReference>
<evidence type="ECO:0000259" key="6">
    <source>
        <dbReference type="PROSITE" id="PS51188"/>
    </source>
</evidence>
<dbReference type="SUPFAM" id="SSF57938">
    <property type="entry name" value="DnaJ/Hsp40 cysteine-rich domain"/>
    <property type="match status" value="1"/>
</dbReference>
<evidence type="ECO:0000256" key="4">
    <source>
        <dbReference type="ARBA" id="ARBA00022833"/>
    </source>
</evidence>
<dbReference type="InterPro" id="IPR044713">
    <property type="entry name" value="DNJA1/2-like"/>
</dbReference>
<dbReference type="Pfam" id="PF00226">
    <property type="entry name" value="DnaJ"/>
    <property type="match status" value="1"/>
</dbReference>
<dbReference type="SUPFAM" id="SSF46565">
    <property type="entry name" value="Chaperone J-domain"/>
    <property type="match status" value="1"/>
</dbReference>
<evidence type="ECO:0000256" key="3">
    <source>
        <dbReference type="ARBA" id="ARBA00022771"/>
    </source>
</evidence>
<dbReference type="PROSITE" id="PS00636">
    <property type="entry name" value="DNAJ_1"/>
    <property type="match status" value="1"/>
</dbReference>
<keyword evidence="2" id="KW-0677">Repeat</keyword>
<dbReference type="Gene3D" id="2.60.260.20">
    <property type="entry name" value="Urease metallochaperone UreE, N-terminal domain"/>
    <property type="match status" value="2"/>
</dbReference>
<organism evidence="7">
    <name type="scientific">viral metagenome</name>
    <dbReference type="NCBI Taxonomy" id="1070528"/>
    <lineage>
        <taxon>unclassified sequences</taxon>
        <taxon>metagenomes</taxon>
        <taxon>organismal metagenomes</taxon>
    </lineage>
</organism>
<dbReference type="InterPro" id="IPR008971">
    <property type="entry name" value="HSP40/DnaJ_pept-bd"/>
</dbReference>
<dbReference type="CDD" id="cd10719">
    <property type="entry name" value="DnaJ_zf"/>
    <property type="match status" value="1"/>
</dbReference>
<dbReference type="Pfam" id="PF00684">
    <property type="entry name" value="DnaJ_CXXCXGXG"/>
    <property type="match status" value="1"/>
</dbReference>
<dbReference type="GO" id="GO:0051082">
    <property type="term" value="F:unfolded protein binding"/>
    <property type="evidence" value="ECO:0007669"/>
    <property type="project" value="InterPro"/>
</dbReference>
<dbReference type="PANTHER" id="PTHR43888">
    <property type="entry name" value="DNAJ-LIKE-2, ISOFORM A-RELATED"/>
    <property type="match status" value="1"/>
</dbReference>
<feature type="domain" description="CR-type" evidence="6">
    <location>
        <begin position="129"/>
        <end position="209"/>
    </location>
</feature>
<dbReference type="InterPro" id="IPR001623">
    <property type="entry name" value="DnaJ_domain"/>
</dbReference>
<keyword evidence="4" id="KW-0862">Zinc</keyword>
<reference evidence="7" key="1">
    <citation type="journal article" date="2020" name="Nature">
        <title>Giant virus diversity and host interactions through global metagenomics.</title>
        <authorList>
            <person name="Schulz F."/>
            <person name="Roux S."/>
            <person name="Paez-Espino D."/>
            <person name="Jungbluth S."/>
            <person name="Walsh D.A."/>
            <person name="Denef V.J."/>
            <person name="McMahon K.D."/>
            <person name="Konstantinidis K.T."/>
            <person name="Eloe-Fadrosh E.A."/>
            <person name="Kyrpides N.C."/>
            <person name="Woyke T."/>
        </authorList>
    </citation>
    <scope>NUCLEOTIDE SEQUENCE</scope>
    <source>
        <strain evidence="7">GVMAG-S-1101172-89</strain>
    </source>
</reference>
<dbReference type="EMBL" id="MN740809">
    <property type="protein sequence ID" value="QHU12719.1"/>
    <property type="molecule type" value="Genomic_DNA"/>
</dbReference>
<dbReference type="InterPro" id="IPR002939">
    <property type="entry name" value="DnaJ_C"/>
</dbReference>
<accession>A0A6C0K4S1</accession>
<keyword evidence="3" id="KW-0863">Zinc-finger</keyword>